<protein>
    <submittedName>
        <fullName evidence="2">Uncharacterized protein</fullName>
    </submittedName>
</protein>
<dbReference type="AlphaFoldDB" id="A0A0F7SMM0"/>
<organism evidence="2">
    <name type="scientific">Phaffia rhodozyma</name>
    <name type="common">Yeast</name>
    <name type="synonym">Xanthophyllomyces dendrorhous</name>
    <dbReference type="NCBI Taxonomy" id="264483"/>
    <lineage>
        <taxon>Eukaryota</taxon>
        <taxon>Fungi</taxon>
        <taxon>Dikarya</taxon>
        <taxon>Basidiomycota</taxon>
        <taxon>Agaricomycotina</taxon>
        <taxon>Tremellomycetes</taxon>
        <taxon>Cystofilobasidiales</taxon>
        <taxon>Mrakiaceae</taxon>
        <taxon>Phaffia</taxon>
    </lineage>
</organism>
<sequence>MCAVKIPKGLQKEQDIIGGEKKKTLTFPGVPERKEGKKDLLTKTGTLKQGGFVANRVKRPESQQTGRDGKMRMNSRGEAPPSGMNDYQDEAD</sequence>
<dbReference type="EMBL" id="LN483142">
    <property type="protein sequence ID" value="CED82711.1"/>
    <property type="molecule type" value="Genomic_DNA"/>
</dbReference>
<feature type="region of interest" description="Disordered" evidence="1">
    <location>
        <begin position="54"/>
        <end position="92"/>
    </location>
</feature>
<proteinExistence type="predicted"/>
<evidence type="ECO:0000313" key="2">
    <source>
        <dbReference type="EMBL" id="CED82711.1"/>
    </source>
</evidence>
<accession>A0A0F7SMM0</accession>
<evidence type="ECO:0000256" key="1">
    <source>
        <dbReference type="SAM" id="MobiDB-lite"/>
    </source>
</evidence>
<reference evidence="2" key="1">
    <citation type="submission" date="2014-08" db="EMBL/GenBank/DDBJ databases">
        <authorList>
            <person name="Sharma Rahul"/>
            <person name="Thines Marco"/>
        </authorList>
    </citation>
    <scope>NUCLEOTIDE SEQUENCE</scope>
</reference>
<name>A0A0F7SMM0_PHARH</name>